<protein>
    <submittedName>
        <fullName evidence="4">Folate-binding protein</fullName>
    </submittedName>
</protein>
<dbReference type="InterPro" id="IPR027266">
    <property type="entry name" value="TrmE/GcvT-like"/>
</dbReference>
<reference evidence="4 5" key="1">
    <citation type="submission" date="2019-04" db="EMBL/GenBank/DDBJ databases">
        <title>Isolation and identification of Cellulomonas shaoxiangyii sp. Nov. isolated from feces of the Tibetan antelopes (Pantholops hodgsonii) in the Qinghai-Tibet plateau of China.</title>
        <authorList>
            <person name="Tian Z."/>
        </authorList>
    </citation>
    <scope>NUCLEOTIDE SEQUENCE [LARGE SCALE GENOMIC DNA]</scope>
    <source>
        <strain evidence="4 5">Z28</strain>
    </source>
</reference>
<dbReference type="EMBL" id="CP039291">
    <property type="protein sequence ID" value="QCB92499.1"/>
    <property type="molecule type" value="Genomic_DNA"/>
</dbReference>
<dbReference type="SUPFAM" id="SSF103025">
    <property type="entry name" value="Folate-binding domain"/>
    <property type="match status" value="1"/>
</dbReference>
<dbReference type="Pfam" id="PF01571">
    <property type="entry name" value="GCV_T"/>
    <property type="match status" value="1"/>
</dbReference>
<evidence type="ECO:0000313" key="4">
    <source>
        <dbReference type="EMBL" id="QCB92499.1"/>
    </source>
</evidence>
<proteinExistence type="predicted"/>
<dbReference type="Gene3D" id="3.30.1360.120">
    <property type="entry name" value="Probable tRNA modification gtpase trme, domain 1"/>
    <property type="match status" value="2"/>
</dbReference>
<dbReference type="KEGG" id="celz:E5225_01940"/>
<dbReference type="AlphaFoldDB" id="A0A4P7SEE1"/>
<dbReference type="InterPro" id="IPR017703">
    <property type="entry name" value="YgfZ/GCV_T_CS"/>
</dbReference>
<feature type="domain" description="GCVT N-terminal" evidence="3">
    <location>
        <begin position="44"/>
        <end position="153"/>
    </location>
</feature>
<evidence type="ECO:0000313" key="5">
    <source>
        <dbReference type="Proteomes" id="UP000296469"/>
    </source>
</evidence>
<accession>A0A4P7SEE1</accession>
<evidence type="ECO:0000256" key="1">
    <source>
        <dbReference type="ARBA" id="ARBA00022946"/>
    </source>
</evidence>
<name>A0A4P7SEE1_9CELL</name>
<dbReference type="NCBIfam" id="TIGR03317">
    <property type="entry name" value="ygfZ_signature"/>
    <property type="match status" value="1"/>
</dbReference>
<evidence type="ECO:0000256" key="2">
    <source>
        <dbReference type="SAM" id="MobiDB-lite"/>
    </source>
</evidence>
<gene>
    <name evidence="4" type="ORF">E5225_01940</name>
</gene>
<dbReference type="InterPro" id="IPR006222">
    <property type="entry name" value="GCVT_N"/>
</dbReference>
<dbReference type="RefSeq" id="WP_135973391.1">
    <property type="nucleotide sequence ID" value="NZ_CP039291.1"/>
</dbReference>
<feature type="region of interest" description="Disordered" evidence="2">
    <location>
        <begin position="158"/>
        <end position="188"/>
    </location>
</feature>
<dbReference type="PANTHER" id="PTHR22602:SF0">
    <property type="entry name" value="TRANSFERASE CAF17, MITOCHONDRIAL-RELATED"/>
    <property type="match status" value="1"/>
</dbReference>
<keyword evidence="5" id="KW-1185">Reference proteome</keyword>
<organism evidence="4 5">
    <name type="scientific">Cellulomonas shaoxiangyii</name>
    <dbReference type="NCBI Taxonomy" id="2566013"/>
    <lineage>
        <taxon>Bacteria</taxon>
        <taxon>Bacillati</taxon>
        <taxon>Actinomycetota</taxon>
        <taxon>Actinomycetes</taxon>
        <taxon>Micrococcales</taxon>
        <taxon>Cellulomonadaceae</taxon>
        <taxon>Cellulomonas</taxon>
    </lineage>
</organism>
<evidence type="ECO:0000259" key="3">
    <source>
        <dbReference type="Pfam" id="PF01571"/>
    </source>
</evidence>
<feature type="region of interest" description="Disordered" evidence="2">
    <location>
        <begin position="380"/>
        <end position="405"/>
    </location>
</feature>
<dbReference type="GO" id="GO:0016226">
    <property type="term" value="P:iron-sulfur cluster assembly"/>
    <property type="evidence" value="ECO:0007669"/>
    <property type="project" value="TreeGrafter"/>
</dbReference>
<dbReference type="Proteomes" id="UP000296469">
    <property type="component" value="Chromosome"/>
</dbReference>
<dbReference type="InterPro" id="IPR045179">
    <property type="entry name" value="YgfZ/GcvT"/>
</dbReference>
<dbReference type="PANTHER" id="PTHR22602">
    <property type="entry name" value="TRANSFERASE CAF17, MITOCHONDRIAL-RELATED"/>
    <property type="match status" value="1"/>
</dbReference>
<dbReference type="OrthoDB" id="9796287at2"/>
<keyword evidence="1" id="KW-0809">Transit peptide</keyword>
<sequence>MTTTPADAAPAPGPRHRSPLLARHGAVAAAGPDAGVAWHYGDPTAEQRALTRGGAVVDQSHLGVVTVTGPDRLSWLHSLTSQELTDLPPRTSTELLVLDPQGRLEHAAGVVDDGSTTWLITETAPALAAWLDRMRFMLRVEVADVTDDWAAVAEPLDAEGGEGEPVTWRDPWPRTGPGGTRYGPSDADHPGADRRWRLVLVPRDRLVEEVRAREAAGWPLVGTWASEALRVEAWRPRTSREVDERTIPHELDWLRTAVHLHKGCYRGQETIARVHNLGRPPRRLVMLHLDGSGHLVPEAGAEVFLPDLDERGAVTRAGDASEGGTPGRPVGRVTSVARHHELGPIALAVVKRSVPEDAVLLVDCDGGAVSAGQEVVVPGEGVSADRPAARGPLTRGLGHHPMLGG</sequence>